<comment type="caution">
    <text evidence="1">The sequence shown here is derived from an EMBL/GenBank/DDBJ whole genome shotgun (WGS) entry which is preliminary data.</text>
</comment>
<dbReference type="AlphaFoldDB" id="A0ABD3BTJ6"/>
<evidence type="ECO:0000313" key="2">
    <source>
        <dbReference type="Proteomes" id="UP001632038"/>
    </source>
</evidence>
<gene>
    <name evidence="1" type="ORF">CASFOL_035203</name>
</gene>
<reference evidence="2" key="1">
    <citation type="journal article" date="2024" name="IScience">
        <title>Strigolactones Initiate the Formation of Haustorium-like Structures in Castilleja.</title>
        <authorList>
            <person name="Buerger M."/>
            <person name="Peterson D."/>
            <person name="Chory J."/>
        </authorList>
    </citation>
    <scope>NUCLEOTIDE SEQUENCE [LARGE SCALE GENOMIC DNA]</scope>
</reference>
<accession>A0ABD3BTJ6</accession>
<dbReference type="Proteomes" id="UP001632038">
    <property type="component" value="Unassembled WGS sequence"/>
</dbReference>
<sequence>MGSITCIGFSVTGVVVHGLSKTDPNCSRDGRYLEGCLRCNGLRGIVYSLDLDRGWGLEHGVLAGVGSQ</sequence>
<evidence type="ECO:0000313" key="1">
    <source>
        <dbReference type="EMBL" id="KAL3620291.1"/>
    </source>
</evidence>
<organism evidence="1 2">
    <name type="scientific">Castilleja foliolosa</name>
    <dbReference type="NCBI Taxonomy" id="1961234"/>
    <lineage>
        <taxon>Eukaryota</taxon>
        <taxon>Viridiplantae</taxon>
        <taxon>Streptophyta</taxon>
        <taxon>Embryophyta</taxon>
        <taxon>Tracheophyta</taxon>
        <taxon>Spermatophyta</taxon>
        <taxon>Magnoliopsida</taxon>
        <taxon>eudicotyledons</taxon>
        <taxon>Gunneridae</taxon>
        <taxon>Pentapetalae</taxon>
        <taxon>asterids</taxon>
        <taxon>lamiids</taxon>
        <taxon>Lamiales</taxon>
        <taxon>Orobanchaceae</taxon>
        <taxon>Pedicularideae</taxon>
        <taxon>Castillejinae</taxon>
        <taxon>Castilleja</taxon>
    </lineage>
</organism>
<protein>
    <submittedName>
        <fullName evidence="1">Uncharacterized protein</fullName>
    </submittedName>
</protein>
<dbReference type="EMBL" id="JAVIJP010000066">
    <property type="protein sequence ID" value="KAL3620291.1"/>
    <property type="molecule type" value="Genomic_DNA"/>
</dbReference>
<proteinExistence type="predicted"/>
<keyword evidence="2" id="KW-1185">Reference proteome</keyword>
<name>A0ABD3BTJ6_9LAMI</name>